<evidence type="ECO:0000256" key="3">
    <source>
        <dbReference type="PROSITE-ProRule" id="PRU00221"/>
    </source>
</evidence>
<dbReference type="Pfam" id="PF16057">
    <property type="entry name" value="DUF4800"/>
    <property type="match status" value="1"/>
</dbReference>
<dbReference type="PANTHER" id="PTHR13743:SF112">
    <property type="entry name" value="BEACH DOMAIN-CONTAINING PROTEIN"/>
    <property type="match status" value="1"/>
</dbReference>
<name>A0AAD9NIY0_9ANNE</name>
<dbReference type="PROSITE" id="PS50197">
    <property type="entry name" value="BEACH"/>
    <property type="match status" value="1"/>
</dbReference>
<dbReference type="PANTHER" id="PTHR13743">
    <property type="entry name" value="BEIGE/BEACH-RELATED"/>
    <property type="match status" value="1"/>
</dbReference>
<dbReference type="SUPFAM" id="SSF50729">
    <property type="entry name" value="PH domain-like"/>
    <property type="match status" value="1"/>
</dbReference>
<evidence type="ECO:0008006" key="9">
    <source>
        <dbReference type="Google" id="ProtNLM"/>
    </source>
</evidence>
<reference evidence="7" key="1">
    <citation type="journal article" date="2023" name="Mol. Biol. Evol.">
        <title>Third-Generation Sequencing Reveals the Adaptive Role of the Epigenome in Three Deep-Sea Polychaetes.</title>
        <authorList>
            <person name="Perez M."/>
            <person name="Aroh O."/>
            <person name="Sun Y."/>
            <person name="Lan Y."/>
            <person name="Juniper S.K."/>
            <person name="Young C.R."/>
            <person name="Angers B."/>
            <person name="Qian P.Y."/>
        </authorList>
    </citation>
    <scope>NUCLEOTIDE SEQUENCE</scope>
    <source>
        <strain evidence="7">P08H-3</strain>
    </source>
</reference>
<evidence type="ECO:0000256" key="2">
    <source>
        <dbReference type="ARBA" id="ARBA00022737"/>
    </source>
</evidence>
<dbReference type="InterPro" id="IPR036372">
    <property type="entry name" value="BEACH_dom_sf"/>
</dbReference>
<dbReference type="InterPro" id="IPR015943">
    <property type="entry name" value="WD40/YVTN_repeat-like_dom_sf"/>
</dbReference>
<evidence type="ECO:0000259" key="5">
    <source>
        <dbReference type="PROSITE" id="PS50197"/>
    </source>
</evidence>
<feature type="repeat" description="WD" evidence="3">
    <location>
        <begin position="2615"/>
        <end position="2649"/>
    </location>
</feature>
<dbReference type="Pfam" id="PF14844">
    <property type="entry name" value="PH_BEACH"/>
    <property type="match status" value="1"/>
</dbReference>
<feature type="domain" description="BEACH" evidence="5">
    <location>
        <begin position="2171"/>
        <end position="2463"/>
    </location>
</feature>
<dbReference type="Gene3D" id="2.30.29.30">
    <property type="entry name" value="Pleckstrin-homology domain (PH domain)/Phosphotyrosine-binding domain (PTB)"/>
    <property type="match status" value="1"/>
</dbReference>
<dbReference type="Pfam" id="PF02138">
    <property type="entry name" value="Beach"/>
    <property type="match status" value="1"/>
</dbReference>
<dbReference type="InterPro" id="IPR023362">
    <property type="entry name" value="PH-BEACH_dom"/>
</dbReference>
<dbReference type="Proteomes" id="UP001208570">
    <property type="component" value="Unassembled WGS sequence"/>
</dbReference>
<dbReference type="PROSITE" id="PS51783">
    <property type="entry name" value="PH_BEACH"/>
    <property type="match status" value="1"/>
</dbReference>
<accession>A0AAD9NIY0</accession>
<sequence>MASAEVKSEEHLYELWMLYKSKVLLSVGRRYLGQISEAYNVSIHNRHFKWLNSAKWCLNGQGSNADGYRPIAPKVQILAELHLKGGSSLRLLSSFSSLYNQIGCKRTTLPHFKSLRYTGAVPFSTLNNDVNLFKEYLSHFIAMYKEFIDVGFTSLNEGFINEGPHLTRLPEGLLQMVLQQLTHCSQWCQSAESQLLSGSQDEEMEAATQDTLVYIVDLLKCLIVVSRNTDNVAFVATCDYLTHIISMTTVILSLLSSAESEVAVDDEDTGHLMSFVRHALHFMECLYDPYFLWRKHLRGWQVNRKRLKSKPGMLHVEVVPFFYECFQQNCLSVDIQIHLFHVFGAILAGSQNNALKAICPATLDVLTKVLLGNQVVGPSNAVQDHLELKEIVLQCIMKVVHIVHTSAADMRQIEVGAVLEGYFQVFQDPDASPHSNRLHKQLLKGIVDMLNQSTDRPSLQVSFMAVGFFDTMLAFLHKITAGGTESQHLAIAVIQAINAVMLGSHTVKERFAEKVGYGRFVEALKSLGQPSRELLESILDLAVDGRFVLSPQTAGGNQYGSLPYGVVLHNPQAALLLIQWLPDIQSHHLQTWLSDCLRGLCMTSNHNRIQGCTHGMIHAIIGVLQRERQINKQAVGNLMSLLEWLGSQSITSTELTELIQLLKPDPDDKQFRYSSTVMHAMSKMARKDGCEGALHYFDLTHEESGLFLPTIHKWNGTGFTFHAWISLDHDSPAIISANSLVRRQLYSFSSSTGNGFEAFFTAESTLVIAVFMKKEYHAITLTDCPITDHYWHCIDIVHASSKRPFAQSQLSVYIDGKPKLSALLKFPPLTESFTNCVIGCPQLHTTTASGNHPATVAMETKSRLALPFKLPLAMRVTHQSPEVLTLTLGGQDEHFGAPVSLVGHVGMVCLLQDAIQANQVSALYSPGPNCMNVFQAESNQLSDLVNKTIFYYNPKACRGRMCCDLSSRQMICQLMGNNCNTSDIKNAINCIGGLLVLYPLMEQFAHCSHVDEKDLLLLDTPPDTPDECGWEVVPSSSYADVRLQQNRVAAFLTLLRNLVQSSSVNQETLLRENAFSILGALLQKSEPSIAAPRKFGLLLDAFDKEASLVRIIKVDPPLIDAYVLMAVQLLHESLAATDKTLLQHIYQYLLFDFSIWSKSEFCVRIGHIQYLNTLIKDDRKFFRKKYGVQFILDVIRKYYSMLYDENINHHHHHHYSMLYNLQEDALSSPVVSELAAEDCQTIRGSLYGLIKFYVLKDITFQELSQIIGFITAVKEEQLISDTLDLLLFLLEVRSKPDQIYLLLFEKNMADLLYGLLSNKDFSCALKEKVLVVLWLLLSTNKVYEKNKVSLRLIDNGLYPGLMCTMTGQPVSLNMAKLMFQQVLAVESANGVNAALYVIQMLHLADVDTKLEASRQLLQALCSCASAPKQFAQQIGWQDAIVRLFIHHPRVVSKSNINLNNCATESGSPERDTASGTSNIEDQEEYHPGMDFSDEDATQNGSCFHLTDDLISECSSAEGMSRSSTTSLEDLTVKKSGSVGALSIISASGDNGSTSTQNSEITQALVRMGLIRSDSMSMEKTEELCQNLLIILFTIMWKGVEGSGEQSWKERGQVLAALSYTGEENDLLQPRVILERRLLEMMLQGSILDLKEAGQTNPLYMENAMYLVKLLYNFLCLETVCPEEQFKEGVLDDLLTLLDLLTVWDVDNEWKEMEQLGLRILLAFAAQKDIDLCSIATARLHTLLQTRPVDKLQESCFVIGAIDAVITEAVDAGDEQYNFLIPIMKALVEKCHDMLDMANLLPSLPSTKLSPTFFDDFKTYCHSEEWRLFMKKQVLPSKEQYQANIFDDVRVMMKTFIGECHEMMMVASHKRSRYKGESKLTYQSQILDAFDTRSRSENKRYRCLLSQQKNQHAAALRQWRSLKNFYTSERGVWSDRCHEPVKYWKLSTQENYCRMRPKLVPNYSFDPHTDASRLRDNLVVEEYPEMSIKDLTLARQAKVADDNIGDDRLEDEEWDLISTASLVSGVHQYGEVSDVHQNSEVSGVHQNSVVSGVYQYSKVVMQISTASSKTEEIHVKEKLILSEQCELITIMESVKGRLEVTTTHVYFFDGRLEREEGLDSHWDTCIVHLIELMELNVLPKDFKWALSQLREIHFRRYNLRRSALEFFLVDQTNYFVNFEKKVRNKVYSRILSLRPPNLIYYGSRSPVELLRSSGLTQFPWILKDYTSEKLDFTNPDVYRDLSRPIGVVNPKNEKDVREKYESFEDPSGTIEKFHYGTHYSNAAGVMHYLLRMEPFTTLHIQLQSGRFDVTDRQFHSIPATWQTLYDTPNDVKELIPEFFYLPEFLKNLNNFDLGKLQVSKEVISDVILPKWASSPEDFIHKHMQALESEHVSAHLHEWIDLIFGYKQKGQAAVEALNVFYYCTYEGAVDLDAITSPVERKALEGMINNFGQTPCQLLKEPHPKRWSQEEAMNRAVKFDKQVGIFLQVNCLKAFFVEAALVDDPLAFVCVPRNQARSFIQHGMPDVMVIVTSTGILGTHGWLPYDKNISSYFTFEKDPTMSNLKTRRCLSGPFAPDIQVSSHLFAVSHDAKLVFSGGHWDNSLRVYSLAKAKTIMHVIRHIDIVTCIALDTCGSHLISGSRDTTCILWKIDMQTSSSPGIQMKPLHILYGHTAEVSTVAISVELDMVVTGAKDGLVNVHTVRKGMYLRTLLPPVGEIPTSMIHQITLSEVGHICVYCSHRKMQQKDEKLSLQLYSINGNHLASETVYVPIQDMLTADGHLIFGNLQGVLVIKQLFGFSPLPRSLKTISTMQLKEAITCLTITNNNSHLMIGLQDGSEWSALNMAQAICPNVDWTVGPHGRDGYQQFPNQSQQGTADHSQKADLGTTPKVLFANLEPDDMNELHIDLLAQKKALRKLCSAHMMGNMIQGGQTLQSPPTTPTNHQQNVSSNLATILGFGTGGSTTDQSTRHNAGSGERVYLDPLNYMLPKQKVKHLDITDYINATGQEVVVKAGPKKIQLGKCEVHAMVAAHIRIMMELLTQGRLQRGAIFDYIAYTVKISEMAEGHLWPSVMAFDRSYRQLQAQHGFRWGRTPSFDSCEPETSDGVNTNQQSAQHSDHYYASRLWLAVEKTADDYLVISDNYLDCMTGLNTLITLLRLLGFGIAWEKTAGPTRSLTFLGIKIDNESFTLNLPEDKVTSLSNLLRGCKRSCRQLQQLAERLSWAAHVVNGGRVYLQRWISSVHARKPITKSISLMPSERISHSG</sequence>
<dbReference type="SUPFAM" id="SSF50978">
    <property type="entry name" value="WD40 repeat-like"/>
    <property type="match status" value="1"/>
</dbReference>
<proteinExistence type="predicted"/>
<dbReference type="GO" id="GO:0019901">
    <property type="term" value="F:protein kinase binding"/>
    <property type="evidence" value="ECO:0007669"/>
    <property type="project" value="TreeGrafter"/>
</dbReference>
<evidence type="ECO:0000313" key="7">
    <source>
        <dbReference type="EMBL" id="KAK2169991.1"/>
    </source>
</evidence>
<evidence type="ECO:0000256" key="1">
    <source>
        <dbReference type="ARBA" id="ARBA00022574"/>
    </source>
</evidence>
<evidence type="ECO:0000259" key="6">
    <source>
        <dbReference type="PROSITE" id="PS51783"/>
    </source>
</evidence>
<dbReference type="CDD" id="cd06071">
    <property type="entry name" value="Beach"/>
    <property type="match status" value="1"/>
</dbReference>
<dbReference type="SUPFAM" id="SSF81837">
    <property type="entry name" value="BEACH domain"/>
    <property type="match status" value="1"/>
</dbReference>
<dbReference type="PROSITE" id="PS50082">
    <property type="entry name" value="WD_REPEATS_2"/>
    <property type="match status" value="2"/>
</dbReference>
<dbReference type="InterPro" id="IPR011993">
    <property type="entry name" value="PH-like_dom_sf"/>
</dbReference>
<dbReference type="InterPro" id="IPR031570">
    <property type="entry name" value="NBEA/BDCP_DUF4704"/>
</dbReference>
<evidence type="ECO:0000313" key="8">
    <source>
        <dbReference type="Proteomes" id="UP001208570"/>
    </source>
</evidence>
<evidence type="ECO:0000256" key="4">
    <source>
        <dbReference type="SAM" id="MobiDB-lite"/>
    </source>
</evidence>
<organism evidence="7 8">
    <name type="scientific">Paralvinella palmiformis</name>
    <dbReference type="NCBI Taxonomy" id="53620"/>
    <lineage>
        <taxon>Eukaryota</taxon>
        <taxon>Metazoa</taxon>
        <taxon>Spiralia</taxon>
        <taxon>Lophotrochozoa</taxon>
        <taxon>Annelida</taxon>
        <taxon>Polychaeta</taxon>
        <taxon>Sedentaria</taxon>
        <taxon>Canalipalpata</taxon>
        <taxon>Terebellida</taxon>
        <taxon>Terebelliformia</taxon>
        <taxon>Alvinellidae</taxon>
        <taxon>Paralvinella</taxon>
    </lineage>
</organism>
<keyword evidence="8" id="KW-1185">Reference proteome</keyword>
<feature type="domain" description="BEACH-type PH" evidence="6">
    <location>
        <begin position="2073"/>
        <end position="2190"/>
    </location>
</feature>
<dbReference type="GO" id="GO:0016020">
    <property type="term" value="C:membrane"/>
    <property type="evidence" value="ECO:0007669"/>
    <property type="project" value="TreeGrafter"/>
</dbReference>
<comment type="caution">
    <text evidence="7">The sequence shown here is derived from an EMBL/GenBank/DDBJ whole genome shotgun (WGS) entry which is preliminary data.</text>
</comment>
<dbReference type="InterPro" id="IPR016024">
    <property type="entry name" value="ARM-type_fold"/>
</dbReference>
<dbReference type="GO" id="GO:0005829">
    <property type="term" value="C:cytosol"/>
    <property type="evidence" value="ECO:0007669"/>
    <property type="project" value="TreeGrafter"/>
</dbReference>
<dbReference type="SUPFAM" id="SSF49899">
    <property type="entry name" value="Concanavalin A-like lectins/glucanases"/>
    <property type="match status" value="1"/>
</dbReference>
<feature type="region of interest" description="Disordered" evidence="4">
    <location>
        <begin position="2856"/>
        <end position="2880"/>
    </location>
</feature>
<gene>
    <name evidence="7" type="ORF">LSH36_5g09019</name>
</gene>
<dbReference type="Pfam" id="PF15787">
    <property type="entry name" value="DUF4704"/>
    <property type="match status" value="2"/>
</dbReference>
<feature type="repeat" description="WD" evidence="3">
    <location>
        <begin position="2666"/>
        <end position="2707"/>
    </location>
</feature>
<dbReference type="InterPro" id="IPR001680">
    <property type="entry name" value="WD40_rpt"/>
</dbReference>
<feature type="compositionally biased region" description="Polar residues" evidence="4">
    <location>
        <begin position="2863"/>
        <end position="2874"/>
    </location>
</feature>
<dbReference type="GO" id="GO:0008104">
    <property type="term" value="P:intracellular protein localization"/>
    <property type="evidence" value="ECO:0007669"/>
    <property type="project" value="TreeGrafter"/>
</dbReference>
<protein>
    <recommendedName>
        <fullName evidence="9">Neurobeachin-like protein 1</fullName>
    </recommendedName>
</protein>
<dbReference type="InterPro" id="IPR000409">
    <property type="entry name" value="BEACH_dom"/>
</dbReference>
<dbReference type="SUPFAM" id="SSF48371">
    <property type="entry name" value="ARM repeat"/>
    <property type="match status" value="1"/>
</dbReference>
<dbReference type="InterPro" id="IPR050865">
    <property type="entry name" value="BEACH_Domain"/>
</dbReference>
<dbReference type="Pfam" id="PF20426">
    <property type="entry name" value="NBCH_WD40"/>
    <property type="match status" value="1"/>
</dbReference>
<dbReference type="SMART" id="SM00320">
    <property type="entry name" value="WD40"/>
    <property type="match status" value="4"/>
</dbReference>
<dbReference type="Gene3D" id="1.10.1540.10">
    <property type="entry name" value="BEACH domain"/>
    <property type="match status" value="1"/>
</dbReference>
<feature type="region of interest" description="Disordered" evidence="4">
    <location>
        <begin position="1461"/>
        <end position="1497"/>
    </location>
</feature>
<dbReference type="InterPro" id="IPR036322">
    <property type="entry name" value="WD40_repeat_dom_sf"/>
</dbReference>
<dbReference type="Gene3D" id="2.130.10.10">
    <property type="entry name" value="YVTN repeat-like/Quinoprotein amine dehydrogenase"/>
    <property type="match status" value="1"/>
</dbReference>
<dbReference type="CDD" id="cd01201">
    <property type="entry name" value="PH_BEACH"/>
    <property type="match status" value="1"/>
</dbReference>
<dbReference type="SMART" id="SM01026">
    <property type="entry name" value="Beach"/>
    <property type="match status" value="1"/>
</dbReference>
<dbReference type="EMBL" id="JAODUP010000005">
    <property type="protein sequence ID" value="KAK2169991.1"/>
    <property type="molecule type" value="Genomic_DNA"/>
</dbReference>
<dbReference type="InterPro" id="IPR046851">
    <property type="entry name" value="NBCH_WD40"/>
</dbReference>
<keyword evidence="2" id="KW-0677">Repeat</keyword>
<dbReference type="InterPro" id="IPR013320">
    <property type="entry name" value="ConA-like_dom_sf"/>
</dbReference>
<keyword evidence="1 3" id="KW-0853">WD repeat</keyword>